<proteinExistence type="inferred from homology"/>
<feature type="active site" evidence="16">
    <location>
        <position position="292"/>
    </location>
</feature>
<comment type="cofactor">
    <cofactor evidence="1 16">
        <name>FAD</name>
        <dbReference type="ChEBI" id="CHEBI:57692"/>
    </cofactor>
</comment>
<evidence type="ECO:0000313" key="18">
    <source>
        <dbReference type="EMBL" id="SMC30187.1"/>
    </source>
</evidence>
<dbReference type="Pfam" id="PF02873">
    <property type="entry name" value="MurB_C"/>
    <property type="match status" value="1"/>
</dbReference>
<evidence type="ECO:0000256" key="15">
    <source>
        <dbReference type="ARBA" id="ARBA00048914"/>
    </source>
</evidence>
<keyword evidence="9 16" id="KW-0521">NADP</keyword>
<dbReference type="Gene3D" id="3.30.43.10">
    <property type="entry name" value="Uridine Diphospho-n-acetylenolpyruvylglucosamine Reductase, domain 2"/>
    <property type="match status" value="1"/>
</dbReference>
<evidence type="ECO:0000256" key="13">
    <source>
        <dbReference type="ARBA" id="ARBA00023306"/>
    </source>
</evidence>
<evidence type="ECO:0000259" key="17">
    <source>
        <dbReference type="PROSITE" id="PS51387"/>
    </source>
</evidence>
<keyword evidence="10 16" id="KW-0133">Cell shape</keyword>
<dbReference type="GO" id="GO:0008762">
    <property type="term" value="F:UDP-N-acetylmuramate dehydrogenase activity"/>
    <property type="evidence" value="ECO:0007669"/>
    <property type="project" value="UniProtKB-UniRule"/>
</dbReference>
<dbReference type="RefSeq" id="WP_084097696.1">
    <property type="nucleotide sequence ID" value="NZ_FWXK01000001.1"/>
</dbReference>
<accession>A0A1W1Y220</accession>
<keyword evidence="13 16" id="KW-0131">Cell cycle</keyword>
<evidence type="ECO:0000256" key="7">
    <source>
        <dbReference type="ARBA" id="ARBA00022630"/>
    </source>
</evidence>
<keyword evidence="11 16" id="KW-0573">Peptidoglycan synthesis</keyword>
<dbReference type="GO" id="GO:0005829">
    <property type="term" value="C:cytosol"/>
    <property type="evidence" value="ECO:0007669"/>
    <property type="project" value="TreeGrafter"/>
</dbReference>
<feature type="active site" evidence="16">
    <location>
        <position position="172"/>
    </location>
</feature>
<keyword evidence="6 16" id="KW-0132">Cell division</keyword>
<dbReference type="AlphaFoldDB" id="A0A1W1Y220"/>
<dbReference type="OrthoDB" id="9804753at2"/>
<dbReference type="InterPro" id="IPR016167">
    <property type="entry name" value="FAD-bd_PCMH_sub1"/>
</dbReference>
<evidence type="ECO:0000256" key="11">
    <source>
        <dbReference type="ARBA" id="ARBA00022984"/>
    </source>
</evidence>
<dbReference type="STRING" id="371602.SAMN04487984_0079"/>
<dbReference type="InterPro" id="IPR036318">
    <property type="entry name" value="FAD-bd_PCMH-like_sf"/>
</dbReference>
<dbReference type="GO" id="GO:0071555">
    <property type="term" value="P:cell wall organization"/>
    <property type="evidence" value="ECO:0007669"/>
    <property type="project" value="UniProtKB-KW"/>
</dbReference>
<evidence type="ECO:0000256" key="6">
    <source>
        <dbReference type="ARBA" id="ARBA00022618"/>
    </source>
</evidence>
<reference evidence="19" key="1">
    <citation type="submission" date="2017-04" db="EMBL/GenBank/DDBJ databases">
        <authorList>
            <person name="Varghese N."/>
            <person name="Submissions S."/>
        </authorList>
    </citation>
    <scope>NUCLEOTIDE SEQUENCE [LARGE SCALE GENOMIC DNA]</scope>
    <source>
        <strain evidence="19">DSM 21500</strain>
    </source>
</reference>
<keyword evidence="19" id="KW-1185">Reference proteome</keyword>
<dbReference type="HAMAP" id="MF_00037">
    <property type="entry name" value="MurB"/>
    <property type="match status" value="1"/>
</dbReference>
<keyword evidence="14 16" id="KW-0961">Cell wall biogenesis/degradation</keyword>
<comment type="subcellular location">
    <subcellularLocation>
        <location evidence="3 16">Cytoplasm</location>
    </subcellularLocation>
</comment>
<dbReference type="Pfam" id="PF01565">
    <property type="entry name" value="FAD_binding_4"/>
    <property type="match status" value="1"/>
</dbReference>
<keyword evidence="5 16" id="KW-0963">Cytoplasm</keyword>
<evidence type="ECO:0000256" key="14">
    <source>
        <dbReference type="ARBA" id="ARBA00023316"/>
    </source>
</evidence>
<comment type="similarity">
    <text evidence="16">Belongs to the MurB family.</text>
</comment>
<dbReference type="NCBIfam" id="NF010480">
    <property type="entry name" value="PRK13905.1"/>
    <property type="match status" value="1"/>
</dbReference>
<dbReference type="Proteomes" id="UP000243884">
    <property type="component" value="Unassembled WGS sequence"/>
</dbReference>
<dbReference type="PROSITE" id="PS51387">
    <property type="entry name" value="FAD_PCMH"/>
    <property type="match status" value="1"/>
</dbReference>
<dbReference type="GO" id="GO:0009252">
    <property type="term" value="P:peptidoglycan biosynthetic process"/>
    <property type="evidence" value="ECO:0007669"/>
    <property type="project" value="UniProtKB-UniRule"/>
</dbReference>
<dbReference type="InterPro" id="IPR003170">
    <property type="entry name" value="MurB"/>
</dbReference>
<evidence type="ECO:0000256" key="5">
    <source>
        <dbReference type="ARBA" id="ARBA00022490"/>
    </source>
</evidence>
<evidence type="ECO:0000256" key="9">
    <source>
        <dbReference type="ARBA" id="ARBA00022857"/>
    </source>
</evidence>
<dbReference type="UniPathway" id="UPA00219"/>
<sequence length="306" mass="33476">MNLRHLSDVFPETTIKFDEPMANYSYTKTGGPVDALIFPHSVQEIKTIIRYANREHIPLIALGNSSNLIIRDQGIAGIVLMLTDMEKMAVHGRQLIAEAGARIIDASRLAADHTLSGLEFACGIPGSIGGAIYMNAGAYGGEVSEVVREVDVVTLGGQYKTYTLEELNFAYRHSELQETGDIIVRVTFDLELGDADAITGKMDELTFLRESKQPLELPSCGSVFKRPKGHFTGQLIQEANLQGYTVGGAQVSMKHAGFIVNIGGATATDYIDVIHHVQEVIKDKNDVTLETEVRIIGREDNIETNK</sequence>
<dbReference type="SUPFAM" id="SSF56194">
    <property type="entry name" value="Uridine diphospho-N-Acetylenolpyruvylglucosamine reductase, MurB, C-terminal domain"/>
    <property type="match status" value="1"/>
</dbReference>
<evidence type="ECO:0000256" key="12">
    <source>
        <dbReference type="ARBA" id="ARBA00023002"/>
    </source>
</evidence>
<keyword evidence="7 16" id="KW-0285">Flavoprotein</keyword>
<dbReference type="InterPro" id="IPR016166">
    <property type="entry name" value="FAD-bd_PCMH"/>
</dbReference>
<dbReference type="GO" id="GO:0071949">
    <property type="term" value="F:FAD binding"/>
    <property type="evidence" value="ECO:0007669"/>
    <property type="project" value="InterPro"/>
</dbReference>
<dbReference type="InterPro" id="IPR006094">
    <property type="entry name" value="Oxid_FAD_bind_N"/>
</dbReference>
<dbReference type="SUPFAM" id="SSF56176">
    <property type="entry name" value="FAD-binding/transporter-associated domain-like"/>
    <property type="match status" value="1"/>
</dbReference>
<evidence type="ECO:0000256" key="8">
    <source>
        <dbReference type="ARBA" id="ARBA00022827"/>
    </source>
</evidence>
<name>A0A1W1Y220_9LACT</name>
<dbReference type="PANTHER" id="PTHR21071">
    <property type="entry name" value="UDP-N-ACETYLENOLPYRUVOYLGLUCOSAMINE REDUCTASE"/>
    <property type="match status" value="1"/>
</dbReference>
<evidence type="ECO:0000256" key="10">
    <source>
        <dbReference type="ARBA" id="ARBA00022960"/>
    </source>
</evidence>
<dbReference type="EC" id="1.3.1.98" evidence="16"/>
<protein>
    <recommendedName>
        <fullName evidence="16">UDP-N-acetylenolpyruvoylglucosamine reductase</fullName>
        <ecNumber evidence="16">1.3.1.98</ecNumber>
    </recommendedName>
    <alternativeName>
        <fullName evidence="16">UDP-N-acetylmuramate dehydrogenase</fullName>
    </alternativeName>
</protein>
<comment type="function">
    <text evidence="2 16">Cell wall formation.</text>
</comment>
<evidence type="ECO:0000256" key="16">
    <source>
        <dbReference type="HAMAP-Rule" id="MF_00037"/>
    </source>
</evidence>
<organism evidence="18 19">
    <name type="scientific">Aerococcus suis</name>
    <dbReference type="NCBI Taxonomy" id="371602"/>
    <lineage>
        <taxon>Bacteria</taxon>
        <taxon>Bacillati</taxon>
        <taxon>Bacillota</taxon>
        <taxon>Bacilli</taxon>
        <taxon>Lactobacillales</taxon>
        <taxon>Aerococcaceae</taxon>
        <taxon>Aerococcus</taxon>
    </lineage>
</organism>
<dbReference type="InterPro" id="IPR036635">
    <property type="entry name" value="MurB_C_sf"/>
</dbReference>
<dbReference type="PANTHER" id="PTHR21071:SF4">
    <property type="entry name" value="UDP-N-ACETYLENOLPYRUVOYLGLUCOSAMINE REDUCTASE"/>
    <property type="match status" value="1"/>
</dbReference>
<dbReference type="GO" id="GO:0051301">
    <property type="term" value="P:cell division"/>
    <property type="evidence" value="ECO:0007669"/>
    <property type="project" value="UniProtKB-KW"/>
</dbReference>
<evidence type="ECO:0000256" key="4">
    <source>
        <dbReference type="ARBA" id="ARBA00004752"/>
    </source>
</evidence>
<comment type="pathway">
    <text evidence="4 16">Cell wall biogenesis; peptidoglycan biosynthesis.</text>
</comment>
<dbReference type="GO" id="GO:0008360">
    <property type="term" value="P:regulation of cell shape"/>
    <property type="evidence" value="ECO:0007669"/>
    <property type="project" value="UniProtKB-KW"/>
</dbReference>
<evidence type="ECO:0000313" key="19">
    <source>
        <dbReference type="Proteomes" id="UP000243884"/>
    </source>
</evidence>
<dbReference type="InterPro" id="IPR016169">
    <property type="entry name" value="FAD-bd_PCMH_sub2"/>
</dbReference>
<dbReference type="Gene3D" id="3.30.465.10">
    <property type="match status" value="1"/>
</dbReference>
<evidence type="ECO:0000256" key="1">
    <source>
        <dbReference type="ARBA" id="ARBA00001974"/>
    </source>
</evidence>
<gene>
    <name evidence="16" type="primary">murB</name>
    <name evidence="18" type="ORF">SAMN04487984_0079</name>
</gene>
<dbReference type="InterPro" id="IPR011601">
    <property type="entry name" value="MurB_C"/>
</dbReference>
<keyword evidence="12 16" id="KW-0560">Oxidoreductase</keyword>
<dbReference type="NCBIfam" id="TIGR00179">
    <property type="entry name" value="murB"/>
    <property type="match status" value="1"/>
</dbReference>
<feature type="domain" description="FAD-binding PCMH-type" evidence="17">
    <location>
        <begin position="29"/>
        <end position="218"/>
    </location>
</feature>
<feature type="active site" description="Proton donor" evidence="16">
    <location>
        <position position="222"/>
    </location>
</feature>
<dbReference type="Gene3D" id="3.90.78.10">
    <property type="entry name" value="UDP-N-acetylenolpyruvoylglucosamine reductase, C-terminal domain"/>
    <property type="match status" value="1"/>
</dbReference>
<keyword evidence="8 16" id="KW-0274">FAD</keyword>
<comment type="catalytic activity">
    <reaction evidence="15 16">
        <text>UDP-N-acetyl-alpha-D-muramate + NADP(+) = UDP-N-acetyl-3-O-(1-carboxyvinyl)-alpha-D-glucosamine + NADPH + H(+)</text>
        <dbReference type="Rhea" id="RHEA:12248"/>
        <dbReference type="ChEBI" id="CHEBI:15378"/>
        <dbReference type="ChEBI" id="CHEBI:57783"/>
        <dbReference type="ChEBI" id="CHEBI:58349"/>
        <dbReference type="ChEBI" id="CHEBI:68483"/>
        <dbReference type="ChEBI" id="CHEBI:70757"/>
        <dbReference type="EC" id="1.3.1.98"/>
    </reaction>
</comment>
<dbReference type="EMBL" id="FWXK01000001">
    <property type="protein sequence ID" value="SMC30187.1"/>
    <property type="molecule type" value="Genomic_DNA"/>
</dbReference>
<evidence type="ECO:0000256" key="3">
    <source>
        <dbReference type="ARBA" id="ARBA00004496"/>
    </source>
</evidence>
<evidence type="ECO:0000256" key="2">
    <source>
        <dbReference type="ARBA" id="ARBA00003921"/>
    </source>
</evidence>